<dbReference type="GO" id="GO:0000028">
    <property type="term" value="P:ribosomal small subunit assembly"/>
    <property type="evidence" value="ECO:0007669"/>
    <property type="project" value="TreeGrafter"/>
</dbReference>
<accession>A0A4R6IUJ0</accession>
<dbReference type="Proteomes" id="UP000295741">
    <property type="component" value="Unassembled WGS sequence"/>
</dbReference>
<dbReference type="CDD" id="cd01734">
    <property type="entry name" value="YlxS_C"/>
    <property type="match status" value="1"/>
</dbReference>
<comment type="function">
    <text evidence="3">Required for maturation of 30S ribosomal subunits.</text>
</comment>
<feature type="domain" description="Ribosome maturation factor RimP C-terminal" evidence="5">
    <location>
        <begin position="87"/>
        <end position="156"/>
    </location>
</feature>
<dbReference type="GO" id="GO:0006412">
    <property type="term" value="P:translation"/>
    <property type="evidence" value="ECO:0007669"/>
    <property type="project" value="TreeGrafter"/>
</dbReference>
<dbReference type="EMBL" id="SNWP01000011">
    <property type="protein sequence ID" value="TDO26274.1"/>
    <property type="molecule type" value="Genomic_DNA"/>
</dbReference>
<proteinExistence type="inferred from homology"/>
<dbReference type="OrthoDB" id="9789702at2"/>
<dbReference type="InterPro" id="IPR028989">
    <property type="entry name" value="RimP_N"/>
</dbReference>
<organism evidence="6 7">
    <name type="scientific">Sediminibacterium goheungense</name>
    <dbReference type="NCBI Taxonomy" id="1086393"/>
    <lineage>
        <taxon>Bacteria</taxon>
        <taxon>Pseudomonadati</taxon>
        <taxon>Bacteroidota</taxon>
        <taxon>Chitinophagia</taxon>
        <taxon>Chitinophagales</taxon>
        <taxon>Chitinophagaceae</taxon>
        <taxon>Sediminibacterium</taxon>
    </lineage>
</organism>
<evidence type="ECO:0000256" key="1">
    <source>
        <dbReference type="ARBA" id="ARBA00022490"/>
    </source>
</evidence>
<sequence>MSTETEISRIEGLITTMLAEEPAYFLVSVRIKPTHNVKVFLDGDEGLAIEKCVSFNRKLYKLIEETGMYPEGEFSLEVSSPGIDEPLKLHRQYTKNIGRFIEVLFLDGSKKEGKLLEVAEADIIMEHTEGKGKKAVTQQLVIPFNHIKSTTVQIKF</sequence>
<feature type="domain" description="Ribosome maturation factor RimP N-terminal" evidence="4">
    <location>
        <begin position="24"/>
        <end position="84"/>
    </location>
</feature>
<comment type="caution">
    <text evidence="6">The sequence shown here is derived from an EMBL/GenBank/DDBJ whole genome shotgun (WGS) entry which is preliminary data.</text>
</comment>
<dbReference type="PANTHER" id="PTHR33867:SF1">
    <property type="entry name" value="RIBOSOME MATURATION FACTOR RIMP"/>
    <property type="match status" value="1"/>
</dbReference>
<dbReference type="Pfam" id="PF02576">
    <property type="entry name" value="RimP_N"/>
    <property type="match status" value="1"/>
</dbReference>
<comment type="subcellular location">
    <subcellularLocation>
        <location evidence="3">Cytoplasm</location>
    </subcellularLocation>
</comment>
<dbReference type="Pfam" id="PF17384">
    <property type="entry name" value="DUF150_C"/>
    <property type="match status" value="1"/>
</dbReference>
<evidence type="ECO:0000259" key="4">
    <source>
        <dbReference type="Pfam" id="PF02576"/>
    </source>
</evidence>
<dbReference type="InterPro" id="IPR028998">
    <property type="entry name" value="RimP_C"/>
</dbReference>
<evidence type="ECO:0000256" key="2">
    <source>
        <dbReference type="ARBA" id="ARBA00022517"/>
    </source>
</evidence>
<keyword evidence="7" id="KW-1185">Reference proteome</keyword>
<name>A0A4R6IUJ0_9BACT</name>
<evidence type="ECO:0000256" key="3">
    <source>
        <dbReference type="HAMAP-Rule" id="MF_01077"/>
    </source>
</evidence>
<reference evidence="6 7" key="1">
    <citation type="submission" date="2019-03" db="EMBL/GenBank/DDBJ databases">
        <title>Genomic Encyclopedia of Archaeal and Bacterial Type Strains, Phase II (KMG-II): from individual species to whole genera.</title>
        <authorList>
            <person name="Goeker M."/>
        </authorList>
    </citation>
    <scope>NUCLEOTIDE SEQUENCE [LARGE SCALE GENOMIC DNA]</scope>
    <source>
        <strain evidence="6 7">DSM 28323</strain>
    </source>
</reference>
<dbReference type="RefSeq" id="WP_133474136.1">
    <property type="nucleotide sequence ID" value="NZ_SNWP01000011.1"/>
</dbReference>
<evidence type="ECO:0000313" key="7">
    <source>
        <dbReference type="Proteomes" id="UP000295741"/>
    </source>
</evidence>
<comment type="similarity">
    <text evidence="3">Belongs to the RimP family.</text>
</comment>
<dbReference type="InterPro" id="IPR035956">
    <property type="entry name" value="RimP_N_sf"/>
</dbReference>
<dbReference type="SUPFAM" id="SSF75420">
    <property type="entry name" value="YhbC-like, N-terminal domain"/>
    <property type="match status" value="1"/>
</dbReference>
<keyword evidence="1 3" id="KW-0963">Cytoplasm</keyword>
<dbReference type="PANTHER" id="PTHR33867">
    <property type="entry name" value="RIBOSOME MATURATION FACTOR RIMP"/>
    <property type="match status" value="1"/>
</dbReference>
<keyword evidence="2 3" id="KW-0690">Ribosome biogenesis</keyword>
<evidence type="ECO:0000313" key="6">
    <source>
        <dbReference type="EMBL" id="TDO26274.1"/>
    </source>
</evidence>
<evidence type="ECO:0000259" key="5">
    <source>
        <dbReference type="Pfam" id="PF17384"/>
    </source>
</evidence>
<dbReference type="Gene3D" id="3.30.300.70">
    <property type="entry name" value="RimP-like superfamily, N-terminal"/>
    <property type="match status" value="1"/>
</dbReference>
<dbReference type="HAMAP" id="MF_01077">
    <property type="entry name" value="RimP"/>
    <property type="match status" value="1"/>
</dbReference>
<protein>
    <recommendedName>
        <fullName evidence="3">Ribosome maturation factor RimP</fullName>
    </recommendedName>
</protein>
<dbReference type="InterPro" id="IPR003728">
    <property type="entry name" value="Ribosome_maturation_RimP"/>
</dbReference>
<dbReference type="AlphaFoldDB" id="A0A4R6IUJ0"/>
<gene>
    <name evidence="3" type="primary">rimP</name>
    <name evidence="6" type="ORF">BC659_1579</name>
</gene>
<dbReference type="GO" id="GO:0005829">
    <property type="term" value="C:cytosol"/>
    <property type="evidence" value="ECO:0007669"/>
    <property type="project" value="TreeGrafter"/>
</dbReference>